<gene>
    <name evidence="1" type="ORF">BaRGS_00029027</name>
</gene>
<comment type="caution">
    <text evidence="1">The sequence shown here is derived from an EMBL/GenBank/DDBJ whole genome shotgun (WGS) entry which is preliminary data.</text>
</comment>
<proteinExistence type="predicted"/>
<name>A0ABD0JXI4_9CAEN</name>
<evidence type="ECO:0000313" key="1">
    <source>
        <dbReference type="EMBL" id="KAK7479751.1"/>
    </source>
</evidence>
<evidence type="ECO:0000313" key="2">
    <source>
        <dbReference type="Proteomes" id="UP001519460"/>
    </source>
</evidence>
<dbReference type="Proteomes" id="UP001519460">
    <property type="component" value="Unassembled WGS sequence"/>
</dbReference>
<reference evidence="1 2" key="1">
    <citation type="journal article" date="2023" name="Sci. Data">
        <title>Genome assembly of the Korean intertidal mud-creeper Batillaria attramentaria.</title>
        <authorList>
            <person name="Patra A.K."/>
            <person name="Ho P.T."/>
            <person name="Jun S."/>
            <person name="Lee S.J."/>
            <person name="Kim Y."/>
            <person name="Won Y.J."/>
        </authorList>
    </citation>
    <scope>NUCLEOTIDE SEQUENCE [LARGE SCALE GENOMIC DNA]</scope>
    <source>
        <strain evidence="1">Wonlab-2016</strain>
    </source>
</reference>
<organism evidence="1 2">
    <name type="scientific">Batillaria attramentaria</name>
    <dbReference type="NCBI Taxonomy" id="370345"/>
    <lineage>
        <taxon>Eukaryota</taxon>
        <taxon>Metazoa</taxon>
        <taxon>Spiralia</taxon>
        <taxon>Lophotrochozoa</taxon>
        <taxon>Mollusca</taxon>
        <taxon>Gastropoda</taxon>
        <taxon>Caenogastropoda</taxon>
        <taxon>Sorbeoconcha</taxon>
        <taxon>Cerithioidea</taxon>
        <taxon>Batillariidae</taxon>
        <taxon>Batillaria</taxon>
    </lineage>
</organism>
<dbReference type="AlphaFoldDB" id="A0ABD0JXI4"/>
<accession>A0ABD0JXI4</accession>
<dbReference type="EMBL" id="JACVVK020000296">
    <property type="protein sequence ID" value="KAK7479751.1"/>
    <property type="molecule type" value="Genomic_DNA"/>
</dbReference>
<protein>
    <submittedName>
        <fullName evidence="1">Uncharacterized protein</fullName>
    </submittedName>
</protein>
<keyword evidence="2" id="KW-1185">Reference proteome</keyword>
<sequence length="102" mass="11608">MWDPSHVRLLKYAKRRELNAAGIAAPPVSVDNIRCFDIKLNGKVNALSREMLGRNFLPSFQLPVDYTRETVRKPRGLTGRSRKGMFLAYRTHQESPEPLNAA</sequence>